<accession>A0A2A9NKG0</accession>
<name>A0A2A9NKG0_9AGAR</name>
<dbReference type="Pfam" id="PF08711">
    <property type="entry name" value="Med26"/>
    <property type="match status" value="1"/>
</dbReference>
<feature type="compositionally biased region" description="Polar residues" evidence="6">
    <location>
        <begin position="43"/>
        <end position="60"/>
    </location>
</feature>
<dbReference type="Proteomes" id="UP000242287">
    <property type="component" value="Unassembled WGS sequence"/>
</dbReference>
<evidence type="ECO:0000256" key="2">
    <source>
        <dbReference type="ARBA" id="ARBA00022771"/>
    </source>
</evidence>
<keyword evidence="3 5" id="KW-0862">Zinc</keyword>
<feature type="region of interest" description="Disordered" evidence="6">
    <location>
        <begin position="523"/>
        <end position="609"/>
    </location>
</feature>
<feature type="region of interest" description="Disordered" evidence="6">
    <location>
        <begin position="805"/>
        <end position="888"/>
    </location>
</feature>
<evidence type="ECO:0000256" key="6">
    <source>
        <dbReference type="SAM" id="MobiDB-lite"/>
    </source>
</evidence>
<dbReference type="SMART" id="SM00356">
    <property type="entry name" value="ZnF_C3H1"/>
    <property type="match status" value="1"/>
</dbReference>
<dbReference type="GO" id="GO:0008270">
    <property type="term" value="F:zinc ion binding"/>
    <property type="evidence" value="ECO:0007669"/>
    <property type="project" value="UniProtKB-KW"/>
</dbReference>
<dbReference type="Gene3D" id="1.20.930.10">
    <property type="entry name" value="Conserved domain common to transcription factors TFIIS, elongin A, CRSP70"/>
    <property type="match status" value="1"/>
</dbReference>
<feature type="region of interest" description="Disordered" evidence="6">
    <location>
        <begin position="39"/>
        <end position="60"/>
    </location>
</feature>
<dbReference type="AlphaFoldDB" id="A0A2A9NKG0"/>
<dbReference type="Pfam" id="PF00642">
    <property type="entry name" value="zf-CCCH"/>
    <property type="match status" value="1"/>
</dbReference>
<protein>
    <recommendedName>
        <fullName evidence="11">Serine/threonine-protein phosphatase 1 regulatory subunit 10</fullName>
    </recommendedName>
</protein>
<feature type="region of interest" description="Disordered" evidence="6">
    <location>
        <begin position="288"/>
        <end position="309"/>
    </location>
</feature>
<dbReference type="EMBL" id="KZ302001">
    <property type="protein sequence ID" value="PFH50568.1"/>
    <property type="molecule type" value="Genomic_DNA"/>
</dbReference>
<evidence type="ECO:0000256" key="1">
    <source>
        <dbReference type="ARBA" id="ARBA00022723"/>
    </source>
</evidence>
<feature type="domain" description="C3H1-type" evidence="7">
    <location>
        <begin position="886"/>
        <end position="912"/>
    </location>
</feature>
<dbReference type="SUPFAM" id="SSF90229">
    <property type="entry name" value="CCCH zinc finger"/>
    <property type="match status" value="1"/>
</dbReference>
<evidence type="ECO:0008006" key="11">
    <source>
        <dbReference type="Google" id="ProtNLM"/>
    </source>
</evidence>
<comment type="subcellular location">
    <subcellularLocation>
        <location evidence="4">Nucleus</location>
    </subcellularLocation>
</comment>
<sequence>MDPSLYTQWVQHSQLLPESSQHAQHDARAPAALVDDWTKDRSTSTAQTGAVGSSHPATTTLDMSDFTLADLGGSSTSTSSIASPTQSYFTSFPHSSYYLPASYTQIPYGASWSTVTVPLSNYSTLNGATSSSSSSSSPPSTSQTPQQQQQPQQPAPASSSSQQQEQQEAQPSSQQQAQQQQQSINPQSMVIDPALTTLSTSNSNSLQHIFVQSSQFSPPQPQQQARSQYQVPQHINPYLFPYHRQQHQATSQGTLSPQALHTPSSSLLSGISPSSFYGQLGQVASTSTAGASSDVQSSASQGPSPQERKLQFQTSIKPLLQASAFTGAQAVNTLVHKIADYGPHDVDPMTRLEILTRIRDGAGNHYFRAWSENITAIDVTREWLKSAYTAKDDESMVETIMPLLHIIDRLPLTVDSLKASKLGKIVVKLVKDSPAPAIKDMASNVERKWRQMVIEGAPKPPDNKNGEDLKAKKRKPSEPPPSKNAPPWKKPALSASSSSKPVVVKKEIKSTISAVKDAKLDTSFFSAPKPKPKLPSFKKAPLAPQVKKEPDLNVAQPSSIDPFQEALKSMAKNRKDSPAVSTPPPTSQPVYSSELTEPGFTKNGKKKKTVTWAPEGQLESGIHTAHSLRDLDRGEGAALHAHLFEETVDWSEPLFVEIPIDIDTRPRGEDSVEKVTQEQREQTALGALYMSNAQIPESPAEPAYVMPDEEVDKEVKRMTSGPEVDAMFWSADSITPAPHMATVSELVNQLAKGVVDPSLNGMTPFNGQGLDLQAVGLNGNPTLSAVQALPQEHVQILLQQLRGQQFPQSNQQPPQPPPGQPLGQAYGGAPDQAWPSTPHHFSTDHGQGYNHDDAEHDRWTDGRGGRGRGRGRGGRGRGDDGYRHHNKRKPCSFFAAGRCKYGDQCDFAHEIYS</sequence>
<feature type="zinc finger region" description="C3H1-type" evidence="5">
    <location>
        <begin position="886"/>
        <end position="912"/>
    </location>
</feature>
<feature type="compositionally biased region" description="Low complexity" evidence="6">
    <location>
        <begin position="821"/>
        <end position="830"/>
    </location>
</feature>
<feature type="compositionally biased region" description="Low complexity" evidence="6">
    <location>
        <begin position="485"/>
        <end position="501"/>
    </location>
</feature>
<keyword evidence="10" id="KW-1185">Reference proteome</keyword>
<dbReference type="Gene3D" id="4.10.1000.10">
    <property type="entry name" value="Zinc finger, CCCH-type"/>
    <property type="match status" value="1"/>
</dbReference>
<feature type="compositionally biased region" description="Low complexity" evidence="6">
    <location>
        <begin position="523"/>
        <end position="544"/>
    </location>
</feature>
<feature type="compositionally biased region" description="Basic and acidic residues" evidence="6">
    <location>
        <begin position="850"/>
        <end position="864"/>
    </location>
</feature>
<evidence type="ECO:0000259" key="7">
    <source>
        <dbReference type="PROSITE" id="PS50103"/>
    </source>
</evidence>
<reference evidence="9 10" key="1">
    <citation type="submission" date="2014-02" db="EMBL/GenBank/DDBJ databases">
        <title>Transposable element dynamics among asymbiotic and ectomycorrhizal Amanita fungi.</title>
        <authorList>
            <consortium name="DOE Joint Genome Institute"/>
            <person name="Hess J."/>
            <person name="Skrede I."/>
            <person name="Wolfe B."/>
            <person name="LaButti K."/>
            <person name="Ohm R.A."/>
            <person name="Grigoriev I.V."/>
            <person name="Pringle A."/>
        </authorList>
    </citation>
    <scope>NUCLEOTIDE SEQUENCE [LARGE SCALE GENOMIC DNA]</scope>
    <source>
        <strain evidence="9 10">SKay4041</strain>
    </source>
</reference>
<dbReference type="InterPro" id="IPR017923">
    <property type="entry name" value="TFIIS_N"/>
</dbReference>
<feature type="region of interest" description="Disordered" evidence="6">
    <location>
        <begin position="245"/>
        <end position="266"/>
    </location>
</feature>
<gene>
    <name evidence="9" type="ORF">AMATHDRAFT_75551</name>
</gene>
<dbReference type="PROSITE" id="PS51319">
    <property type="entry name" value="TFIIS_N"/>
    <property type="match status" value="1"/>
</dbReference>
<evidence type="ECO:0000259" key="8">
    <source>
        <dbReference type="PROSITE" id="PS51319"/>
    </source>
</evidence>
<dbReference type="InterPro" id="IPR000571">
    <property type="entry name" value="Znf_CCCH"/>
</dbReference>
<dbReference type="OrthoDB" id="6159439at2759"/>
<dbReference type="InterPro" id="IPR036855">
    <property type="entry name" value="Znf_CCCH_sf"/>
</dbReference>
<keyword evidence="4" id="KW-0539">Nucleus</keyword>
<evidence type="ECO:0000256" key="3">
    <source>
        <dbReference type="ARBA" id="ARBA00022833"/>
    </source>
</evidence>
<feature type="region of interest" description="Disordered" evidence="6">
    <location>
        <begin position="454"/>
        <end position="501"/>
    </location>
</feature>
<dbReference type="PROSITE" id="PS50103">
    <property type="entry name" value="ZF_C3H1"/>
    <property type="match status" value="1"/>
</dbReference>
<dbReference type="GO" id="GO:0005634">
    <property type="term" value="C:nucleus"/>
    <property type="evidence" value="ECO:0007669"/>
    <property type="project" value="UniProtKB-SubCell"/>
</dbReference>
<evidence type="ECO:0000256" key="4">
    <source>
        <dbReference type="PROSITE-ProRule" id="PRU00649"/>
    </source>
</evidence>
<feature type="region of interest" description="Disordered" evidence="6">
    <location>
        <begin position="125"/>
        <end position="185"/>
    </location>
</feature>
<dbReference type="SUPFAM" id="SSF47676">
    <property type="entry name" value="Conserved domain common to transcription factors TFIIS, elongin A, CRSP70"/>
    <property type="match status" value="1"/>
</dbReference>
<organism evidence="9 10">
    <name type="scientific">Amanita thiersii Skay4041</name>
    <dbReference type="NCBI Taxonomy" id="703135"/>
    <lineage>
        <taxon>Eukaryota</taxon>
        <taxon>Fungi</taxon>
        <taxon>Dikarya</taxon>
        <taxon>Basidiomycota</taxon>
        <taxon>Agaricomycotina</taxon>
        <taxon>Agaricomycetes</taxon>
        <taxon>Agaricomycetidae</taxon>
        <taxon>Agaricales</taxon>
        <taxon>Pluteineae</taxon>
        <taxon>Amanitaceae</taxon>
        <taxon>Amanita</taxon>
    </lineage>
</organism>
<feature type="compositionally biased region" description="Polar residues" evidence="6">
    <location>
        <begin position="288"/>
        <end position="304"/>
    </location>
</feature>
<dbReference type="STRING" id="703135.A0A2A9NKG0"/>
<feature type="compositionally biased region" description="Low complexity" evidence="6">
    <location>
        <begin position="130"/>
        <end position="183"/>
    </location>
</feature>
<evidence type="ECO:0000313" key="10">
    <source>
        <dbReference type="Proteomes" id="UP000242287"/>
    </source>
</evidence>
<feature type="compositionally biased region" description="Basic and acidic residues" evidence="6">
    <location>
        <begin position="461"/>
        <end position="470"/>
    </location>
</feature>
<evidence type="ECO:0000256" key="5">
    <source>
        <dbReference type="PROSITE-ProRule" id="PRU00723"/>
    </source>
</evidence>
<feature type="compositionally biased region" description="Basic residues" evidence="6">
    <location>
        <begin position="865"/>
        <end position="875"/>
    </location>
</feature>
<proteinExistence type="predicted"/>
<feature type="compositionally biased region" description="Polar residues" evidence="6">
    <location>
        <begin position="247"/>
        <end position="262"/>
    </location>
</feature>
<evidence type="ECO:0000313" key="9">
    <source>
        <dbReference type="EMBL" id="PFH50568.1"/>
    </source>
</evidence>
<feature type="domain" description="TFIIS N-terminal" evidence="8">
    <location>
        <begin position="378"/>
        <end position="456"/>
    </location>
</feature>
<dbReference type="InterPro" id="IPR035441">
    <property type="entry name" value="TFIIS/LEDGF_dom_sf"/>
</dbReference>
<keyword evidence="1 5" id="KW-0479">Metal-binding</keyword>
<keyword evidence="2 5" id="KW-0863">Zinc-finger</keyword>